<gene>
    <name evidence="1" type="ORF">L1987_06865</name>
</gene>
<reference evidence="1 2" key="2">
    <citation type="journal article" date="2022" name="Mol. Ecol. Resour.">
        <title>The genomes of chicory, endive, great burdock and yacon provide insights into Asteraceae paleo-polyploidization history and plant inulin production.</title>
        <authorList>
            <person name="Fan W."/>
            <person name="Wang S."/>
            <person name="Wang H."/>
            <person name="Wang A."/>
            <person name="Jiang F."/>
            <person name="Liu H."/>
            <person name="Zhao H."/>
            <person name="Xu D."/>
            <person name="Zhang Y."/>
        </authorList>
    </citation>
    <scope>NUCLEOTIDE SEQUENCE [LARGE SCALE GENOMIC DNA]</scope>
    <source>
        <strain evidence="2">cv. Yunnan</strain>
        <tissue evidence="1">Leaves</tissue>
    </source>
</reference>
<keyword evidence="2" id="KW-1185">Reference proteome</keyword>
<comment type="caution">
    <text evidence="1">The sequence shown here is derived from an EMBL/GenBank/DDBJ whole genome shotgun (WGS) entry which is preliminary data.</text>
</comment>
<protein>
    <submittedName>
        <fullName evidence="1">Uncharacterized protein</fullName>
    </submittedName>
</protein>
<evidence type="ECO:0000313" key="1">
    <source>
        <dbReference type="EMBL" id="KAI3825382.1"/>
    </source>
</evidence>
<dbReference type="Proteomes" id="UP001056120">
    <property type="component" value="Linkage Group LG02"/>
</dbReference>
<proteinExistence type="predicted"/>
<sequence length="215" mass="23397">MSSANSENAPFPPDMPHEEEPEQVLELEPKEESKEEPMGDAEGANSDTNSGEIVPYSIAYGEDTCSEEALPFESARDWGIQEVGTTEPTIPPNTERSEPQPDLEAQLIKSTNEDSDVVMEALDDRLVQIQGVVDVADSALGRLHGRVAMGETRLTALEHEVIAAEQRNERVGEHLDSFGALTIVNTMLLAFVLLEDGSLRFTIQPIVGGLCPLNI</sequence>
<name>A0ACB9JZE7_9ASTR</name>
<accession>A0ACB9JZE7</accession>
<dbReference type="EMBL" id="CM042019">
    <property type="protein sequence ID" value="KAI3825382.1"/>
    <property type="molecule type" value="Genomic_DNA"/>
</dbReference>
<organism evidence="1 2">
    <name type="scientific">Smallanthus sonchifolius</name>
    <dbReference type="NCBI Taxonomy" id="185202"/>
    <lineage>
        <taxon>Eukaryota</taxon>
        <taxon>Viridiplantae</taxon>
        <taxon>Streptophyta</taxon>
        <taxon>Embryophyta</taxon>
        <taxon>Tracheophyta</taxon>
        <taxon>Spermatophyta</taxon>
        <taxon>Magnoliopsida</taxon>
        <taxon>eudicotyledons</taxon>
        <taxon>Gunneridae</taxon>
        <taxon>Pentapetalae</taxon>
        <taxon>asterids</taxon>
        <taxon>campanulids</taxon>
        <taxon>Asterales</taxon>
        <taxon>Asteraceae</taxon>
        <taxon>Asteroideae</taxon>
        <taxon>Heliantheae alliance</taxon>
        <taxon>Millerieae</taxon>
        <taxon>Smallanthus</taxon>
    </lineage>
</organism>
<reference evidence="2" key="1">
    <citation type="journal article" date="2022" name="Mol. Ecol. Resour.">
        <title>The genomes of chicory, endive, great burdock and yacon provide insights into Asteraceae palaeo-polyploidization history and plant inulin production.</title>
        <authorList>
            <person name="Fan W."/>
            <person name="Wang S."/>
            <person name="Wang H."/>
            <person name="Wang A."/>
            <person name="Jiang F."/>
            <person name="Liu H."/>
            <person name="Zhao H."/>
            <person name="Xu D."/>
            <person name="Zhang Y."/>
        </authorList>
    </citation>
    <scope>NUCLEOTIDE SEQUENCE [LARGE SCALE GENOMIC DNA]</scope>
    <source>
        <strain evidence="2">cv. Yunnan</strain>
    </source>
</reference>
<evidence type="ECO:0000313" key="2">
    <source>
        <dbReference type="Proteomes" id="UP001056120"/>
    </source>
</evidence>